<feature type="transmembrane region" description="Helical" evidence="5">
    <location>
        <begin position="360"/>
        <end position="381"/>
    </location>
</feature>
<dbReference type="InterPro" id="IPR001902">
    <property type="entry name" value="SLC26A/SulP_fam"/>
</dbReference>
<dbReference type="EMBL" id="BOMV01000055">
    <property type="protein sequence ID" value="GIE97094.1"/>
    <property type="molecule type" value="Genomic_DNA"/>
</dbReference>
<evidence type="ECO:0000313" key="8">
    <source>
        <dbReference type="Proteomes" id="UP000636960"/>
    </source>
</evidence>
<dbReference type="Pfam" id="PF00916">
    <property type="entry name" value="Sulfate_transp"/>
    <property type="match status" value="1"/>
</dbReference>
<evidence type="ECO:0000256" key="4">
    <source>
        <dbReference type="ARBA" id="ARBA00023136"/>
    </source>
</evidence>
<feature type="transmembrane region" description="Helical" evidence="5">
    <location>
        <begin position="50"/>
        <end position="69"/>
    </location>
</feature>
<dbReference type="RefSeq" id="WP_239162929.1">
    <property type="nucleotide sequence ID" value="NZ_BOMV01000055.1"/>
</dbReference>
<feature type="transmembrane region" description="Helical" evidence="5">
    <location>
        <begin position="105"/>
        <end position="129"/>
    </location>
</feature>
<dbReference type="PROSITE" id="PS50801">
    <property type="entry name" value="STAS"/>
    <property type="match status" value="1"/>
</dbReference>
<proteinExistence type="predicted"/>
<reference evidence="7" key="1">
    <citation type="submission" date="2021-01" db="EMBL/GenBank/DDBJ databases">
        <title>Whole genome shotgun sequence of Actinoplanes rishiriensis NBRC 108556.</title>
        <authorList>
            <person name="Komaki H."/>
            <person name="Tamura T."/>
        </authorList>
    </citation>
    <scope>NUCLEOTIDE SEQUENCE</scope>
    <source>
        <strain evidence="7">NBRC 108556</strain>
    </source>
</reference>
<dbReference type="Pfam" id="PF01740">
    <property type="entry name" value="STAS"/>
    <property type="match status" value="1"/>
</dbReference>
<accession>A0A919K0E8</accession>
<dbReference type="NCBIfam" id="TIGR00815">
    <property type="entry name" value="sulP"/>
    <property type="match status" value="1"/>
</dbReference>
<feature type="transmembrane region" description="Helical" evidence="5">
    <location>
        <begin position="27"/>
        <end position="44"/>
    </location>
</feature>
<dbReference type="Gene3D" id="3.30.750.24">
    <property type="entry name" value="STAS domain"/>
    <property type="match status" value="1"/>
</dbReference>
<evidence type="ECO:0000313" key="7">
    <source>
        <dbReference type="EMBL" id="GIE97094.1"/>
    </source>
</evidence>
<gene>
    <name evidence="7" type="ORF">Ari01nite_45590</name>
</gene>
<dbReference type="InterPro" id="IPR036513">
    <property type="entry name" value="STAS_dom_sf"/>
</dbReference>
<evidence type="ECO:0000256" key="3">
    <source>
        <dbReference type="ARBA" id="ARBA00022989"/>
    </source>
</evidence>
<dbReference type="InterPro" id="IPR002645">
    <property type="entry name" value="STAS_dom"/>
</dbReference>
<feature type="transmembrane region" description="Helical" evidence="5">
    <location>
        <begin position="388"/>
        <end position="413"/>
    </location>
</feature>
<dbReference type="CDD" id="cd07042">
    <property type="entry name" value="STAS_SulP_like_sulfate_transporter"/>
    <property type="match status" value="1"/>
</dbReference>
<dbReference type="GO" id="GO:0016020">
    <property type="term" value="C:membrane"/>
    <property type="evidence" value="ECO:0007669"/>
    <property type="project" value="UniProtKB-SubCell"/>
</dbReference>
<dbReference type="GO" id="GO:0055085">
    <property type="term" value="P:transmembrane transport"/>
    <property type="evidence" value="ECO:0007669"/>
    <property type="project" value="InterPro"/>
</dbReference>
<name>A0A919K0E8_9ACTN</name>
<evidence type="ECO:0000256" key="1">
    <source>
        <dbReference type="ARBA" id="ARBA00004141"/>
    </source>
</evidence>
<dbReference type="Proteomes" id="UP000636960">
    <property type="component" value="Unassembled WGS sequence"/>
</dbReference>
<comment type="caution">
    <text evidence="7">The sequence shown here is derived from an EMBL/GenBank/DDBJ whole genome shotgun (WGS) entry which is preliminary data.</text>
</comment>
<evidence type="ECO:0000256" key="2">
    <source>
        <dbReference type="ARBA" id="ARBA00022692"/>
    </source>
</evidence>
<keyword evidence="4 5" id="KW-0472">Membrane</keyword>
<feature type="domain" description="STAS" evidence="6">
    <location>
        <begin position="444"/>
        <end position="558"/>
    </location>
</feature>
<feature type="transmembrane region" description="Helical" evidence="5">
    <location>
        <begin position="246"/>
        <end position="271"/>
    </location>
</feature>
<organism evidence="7 8">
    <name type="scientific">Paractinoplanes rishiriensis</name>
    <dbReference type="NCBI Taxonomy" id="1050105"/>
    <lineage>
        <taxon>Bacteria</taxon>
        <taxon>Bacillati</taxon>
        <taxon>Actinomycetota</taxon>
        <taxon>Actinomycetes</taxon>
        <taxon>Micromonosporales</taxon>
        <taxon>Micromonosporaceae</taxon>
        <taxon>Paractinoplanes</taxon>
    </lineage>
</organism>
<dbReference type="AlphaFoldDB" id="A0A919K0E8"/>
<evidence type="ECO:0000259" key="6">
    <source>
        <dbReference type="PROSITE" id="PS50801"/>
    </source>
</evidence>
<keyword evidence="2 5" id="KW-0812">Transmembrane</keyword>
<feature type="transmembrane region" description="Helical" evidence="5">
    <location>
        <begin position="175"/>
        <end position="202"/>
    </location>
</feature>
<sequence>MAIDYRQWVPGVQAVRDYRAAWLPRDVVAGIVLTTLLVPQGMAYAELAGLPPITGLYTTILCLLAYAVFGPSRILVLGPDSSLGPMIAAVLVGLVGMGADPSESVGLASMLALMTGVLLAAAGVAKLGFLADLLSRPTQLGYLNGLALTILVSQLPKLFGFSIEGDGLIEETAGFFSGVAAGSTVPAAVAVGLFGLVVIVLLRRFAPKVPGVLTAVVLSIAAVAVFDLSERGVQVVGPLPQGFPPFTLPSASWSELGILAVGAFGITLVSLTDTISTSSAFAARTGQEVRGSQEMVGIGAANVAASFFQGFPVSTSGSRTAVAEQAGARTQLTGVVGAAAIGLLLILAPDLLRNLPQPTLAAVVIAAALSLADIPGMARLWRRRRIEFILALAAFLGVALLGVLPGIGVAVALSVLNVFRRLWWPYMAVLGRASGVSGYHDISQYPDAERLPGLILFRFDAPLIFANARAFRDQIRELAAADPPPTWIVIAAEPITDVDTTAADVLEELDLELNEKGISLVFAELKSPVLEKIDRYSLTRTINPDHFFPTIEDAVAAYQRQHGTDWSRP</sequence>
<dbReference type="PANTHER" id="PTHR11814">
    <property type="entry name" value="SULFATE TRANSPORTER"/>
    <property type="match status" value="1"/>
</dbReference>
<dbReference type="InterPro" id="IPR011547">
    <property type="entry name" value="SLC26A/SulP_dom"/>
</dbReference>
<feature type="transmembrane region" description="Helical" evidence="5">
    <location>
        <begin position="81"/>
        <end position="99"/>
    </location>
</feature>
<feature type="transmembrane region" description="Helical" evidence="5">
    <location>
        <begin position="141"/>
        <end position="163"/>
    </location>
</feature>
<dbReference type="SUPFAM" id="SSF52091">
    <property type="entry name" value="SpoIIaa-like"/>
    <property type="match status" value="1"/>
</dbReference>
<keyword evidence="3 5" id="KW-1133">Transmembrane helix</keyword>
<evidence type="ECO:0000256" key="5">
    <source>
        <dbReference type="SAM" id="Phobius"/>
    </source>
</evidence>
<feature type="transmembrane region" description="Helical" evidence="5">
    <location>
        <begin position="209"/>
        <end position="226"/>
    </location>
</feature>
<keyword evidence="8" id="KW-1185">Reference proteome</keyword>
<protein>
    <submittedName>
        <fullName evidence="7">Transporter</fullName>
    </submittedName>
</protein>
<feature type="transmembrane region" description="Helical" evidence="5">
    <location>
        <begin position="332"/>
        <end position="348"/>
    </location>
</feature>
<comment type="subcellular location">
    <subcellularLocation>
        <location evidence="1">Membrane</location>
        <topology evidence="1">Multi-pass membrane protein</topology>
    </subcellularLocation>
</comment>